<comment type="caution">
    <text evidence="2">The sequence shown here is derived from an EMBL/GenBank/DDBJ whole genome shotgun (WGS) entry which is preliminary data.</text>
</comment>
<dbReference type="Proteomes" id="UP000244722">
    <property type="component" value="Unassembled WGS sequence"/>
</dbReference>
<feature type="compositionally biased region" description="Polar residues" evidence="1">
    <location>
        <begin position="57"/>
        <end position="73"/>
    </location>
</feature>
<feature type="compositionally biased region" description="Basic and acidic residues" evidence="1">
    <location>
        <begin position="109"/>
        <end position="130"/>
    </location>
</feature>
<feature type="region of interest" description="Disordered" evidence="1">
    <location>
        <begin position="296"/>
        <end position="338"/>
    </location>
</feature>
<protein>
    <submittedName>
        <fullName evidence="2">Uncharacterized protein</fullName>
    </submittedName>
</protein>
<organism evidence="2 3">
    <name type="scientific">Tuber borchii</name>
    <name type="common">White truffle</name>
    <dbReference type="NCBI Taxonomy" id="42251"/>
    <lineage>
        <taxon>Eukaryota</taxon>
        <taxon>Fungi</taxon>
        <taxon>Dikarya</taxon>
        <taxon>Ascomycota</taxon>
        <taxon>Pezizomycotina</taxon>
        <taxon>Pezizomycetes</taxon>
        <taxon>Pezizales</taxon>
        <taxon>Tuberaceae</taxon>
        <taxon>Tuber</taxon>
    </lineage>
</organism>
<reference evidence="2 3" key="1">
    <citation type="submission" date="2017-04" db="EMBL/GenBank/DDBJ databases">
        <title>Draft genome sequence of Tuber borchii Vittad., a whitish edible truffle.</title>
        <authorList>
            <consortium name="DOE Joint Genome Institute"/>
            <person name="Murat C."/>
            <person name="Kuo A."/>
            <person name="Barry K.W."/>
            <person name="Clum A."/>
            <person name="Dockter R.B."/>
            <person name="Fauchery L."/>
            <person name="Iotti M."/>
            <person name="Kohler A."/>
            <person name="Labutti K."/>
            <person name="Lindquist E.A."/>
            <person name="Lipzen A."/>
            <person name="Ohm R.A."/>
            <person name="Wang M."/>
            <person name="Grigoriev I.V."/>
            <person name="Zambonelli A."/>
            <person name="Martin F.M."/>
        </authorList>
    </citation>
    <scope>NUCLEOTIDE SEQUENCE [LARGE SCALE GENOMIC DNA]</scope>
    <source>
        <strain evidence="2 3">Tbo3840</strain>
    </source>
</reference>
<feature type="region of interest" description="Disordered" evidence="1">
    <location>
        <begin position="1"/>
        <end position="138"/>
    </location>
</feature>
<proteinExistence type="predicted"/>
<feature type="compositionally biased region" description="Polar residues" evidence="1">
    <location>
        <begin position="435"/>
        <end position="453"/>
    </location>
</feature>
<dbReference type="AlphaFoldDB" id="A0A2T6ZFD4"/>
<keyword evidence="3" id="KW-1185">Reference proteome</keyword>
<feature type="region of interest" description="Disordered" evidence="1">
    <location>
        <begin position="435"/>
        <end position="469"/>
    </location>
</feature>
<feature type="compositionally biased region" description="Low complexity" evidence="1">
    <location>
        <begin position="45"/>
        <end position="56"/>
    </location>
</feature>
<evidence type="ECO:0000313" key="3">
    <source>
        <dbReference type="Proteomes" id="UP000244722"/>
    </source>
</evidence>
<evidence type="ECO:0000256" key="1">
    <source>
        <dbReference type="SAM" id="MobiDB-lite"/>
    </source>
</evidence>
<accession>A0A2T6ZFD4</accession>
<evidence type="ECO:0000313" key="2">
    <source>
        <dbReference type="EMBL" id="PUU74207.1"/>
    </source>
</evidence>
<gene>
    <name evidence="2" type="ORF">B9Z19DRAFT_1093381</name>
</gene>
<dbReference type="OrthoDB" id="1696305at2759"/>
<feature type="region of interest" description="Disordered" evidence="1">
    <location>
        <begin position="365"/>
        <end position="396"/>
    </location>
</feature>
<dbReference type="EMBL" id="NESQ01000315">
    <property type="protein sequence ID" value="PUU74207.1"/>
    <property type="molecule type" value="Genomic_DNA"/>
</dbReference>
<feature type="compositionally biased region" description="Basic and acidic residues" evidence="1">
    <location>
        <begin position="315"/>
        <end position="329"/>
    </location>
</feature>
<sequence>MGSVRSPSPTHTSIEETLYDGQPSPRGETHHPAFRNTGFGSSVGSSHQSPPAQSQSRMRQSFSKCSDKITTWGVSPGRDSDRQGQPFASRKFSLSDPPKIFKSRLNRFLRPDQENDTKDRVPANALHDEGSNVPSNASHIATLSTSTNSEQLPPAKSGLKGNLARGINSARMRMSLPFIFGSDATVAYSPVETLGSRVVPPEPPSRMGVTPSALPGHSFVAPEAKSVTVSSTPPFLEHNHVTQEWTLQDLRDMNIIQSSPLDFPRYEDSPPQPLPRAIPIAPEINVTAPFKSKEYIPEVEASGDTPKPSGLSRDITMHHENSYPEDPKGGSKLSSDTNELDASAALQGISPPPGGKPIELLEEEERRNRRDSRVMGLNPETIPGDDRLAGQADEDGRRDTYGAAIREIAGLDLTLRGPPALHSNNLGDLPLPPIRQNQGLWQSPGLNHTTYSLDQVPPRPQTPSQHNLR</sequence>
<feature type="compositionally biased region" description="Basic and acidic residues" evidence="1">
    <location>
        <begin position="384"/>
        <end position="396"/>
    </location>
</feature>
<name>A0A2T6ZFD4_TUBBO</name>
<feature type="compositionally biased region" description="Polar residues" evidence="1">
    <location>
        <begin position="1"/>
        <end position="12"/>
    </location>
</feature>